<keyword evidence="7" id="KW-1185">Reference proteome</keyword>
<evidence type="ECO:0000256" key="3">
    <source>
        <dbReference type="ARBA" id="ARBA00023274"/>
    </source>
</evidence>
<dbReference type="Gene3D" id="3.40.1370.10">
    <property type="match status" value="1"/>
</dbReference>
<dbReference type="GO" id="GO:0005840">
    <property type="term" value="C:ribosome"/>
    <property type="evidence" value="ECO:0007669"/>
    <property type="project" value="UniProtKB-KW"/>
</dbReference>
<dbReference type="OrthoDB" id="10259785at2759"/>
<sequence length="331" mass="36558">MSSKVNVYDVDGKTVAKKVERPAVFDIELRDDLVQKVHSLVSQNSRQPYAVSPLAGMQHSAVSWGTGRAVARVPRVKGSGTRRAGQAAFAPFCRKGRMAHPTKTHRRWHRKTPLCLRRTVTAMSVAATANPAIVEARGHRCSNVPMLPLVVSDNISSLEKTKQAVELLGNLGLGEECQKVKDSKSLRRGKGKFRNRRFIRRKGLLIIHDGSQLSAFRGIVGVDQMDVNSLDLLELSPGGKMGRLVMWTESAFNKLSSLFGTFATESEIKKGYSLPLPLVTSDNLDEYFYSSEIQSLIKCPNMLPSEDTVKTDADIAQAKEFIGMYEKIVAN</sequence>
<proteinExistence type="inferred from homology"/>
<dbReference type="FunCoup" id="L2GQF4">
    <property type="interactions" value="195"/>
</dbReference>
<accession>L2GQF4</accession>
<dbReference type="GO" id="GO:1990904">
    <property type="term" value="C:ribonucleoprotein complex"/>
    <property type="evidence" value="ECO:0007669"/>
    <property type="project" value="UniProtKB-KW"/>
</dbReference>
<dbReference type="InterPro" id="IPR002136">
    <property type="entry name" value="Ribosomal_uL4"/>
</dbReference>
<dbReference type="VEuPathDB" id="MicrosporidiaDB:VICG_00169"/>
<dbReference type="OMA" id="ALYGTWR"/>
<dbReference type="InterPro" id="IPR023574">
    <property type="entry name" value="Ribosomal_uL4_dom_sf"/>
</dbReference>
<evidence type="ECO:0000256" key="5">
    <source>
        <dbReference type="ARBA" id="ARBA00035353"/>
    </source>
</evidence>
<dbReference type="STRING" id="993615.L2GQF4"/>
<evidence type="ECO:0000313" key="6">
    <source>
        <dbReference type="EMBL" id="ELA42854.1"/>
    </source>
</evidence>
<dbReference type="Proteomes" id="UP000011082">
    <property type="component" value="Unassembled WGS sequence"/>
</dbReference>
<evidence type="ECO:0000313" key="7">
    <source>
        <dbReference type="Proteomes" id="UP000011082"/>
    </source>
</evidence>
<dbReference type="GeneID" id="19880887"/>
<evidence type="ECO:0000256" key="4">
    <source>
        <dbReference type="ARBA" id="ARBA00035244"/>
    </source>
</evidence>
<evidence type="ECO:0000256" key="2">
    <source>
        <dbReference type="ARBA" id="ARBA00022980"/>
    </source>
</evidence>
<reference evidence="7" key="1">
    <citation type="submission" date="2011-05" db="EMBL/GenBank/DDBJ databases">
        <title>The genome sequence of Vittaforma corneae strain ATCC 50505.</title>
        <authorList>
            <consortium name="The Broad Institute Genome Sequencing Platform"/>
            <person name="Cuomo C."/>
            <person name="Didier E."/>
            <person name="Bowers L."/>
            <person name="Young S.K."/>
            <person name="Zeng Q."/>
            <person name="Gargeya S."/>
            <person name="Fitzgerald M."/>
            <person name="Haas B."/>
            <person name="Abouelleil A."/>
            <person name="Alvarado L."/>
            <person name="Arachchi H.M."/>
            <person name="Berlin A."/>
            <person name="Chapman S.B."/>
            <person name="Gearin G."/>
            <person name="Goldberg J."/>
            <person name="Griggs A."/>
            <person name="Gujja S."/>
            <person name="Hansen M."/>
            <person name="Heiman D."/>
            <person name="Howarth C."/>
            <person name="Larimer J."/>
            <person name="Lui A."/>
            <person name="MacDonald P.J.P."/>
            <person name="McCowen C."/>
            <person name="Montmayeur A."/>
            <person name="Murphy C."/>
            <person name="Neiman D."/>
            <person name="Pearson M."/>
            <person name="Priest M."/>
            <person name="Roberts A."/>
            <person name="Saif S."/>
            <person name="Shea T."/>
            <person name="Sisk P."/>
            <person name="Stolte C."/>
            <person name="Sykes S."/>
            <person name="Wortman J."/>
            <person name="Nusbaum C."/>
            <person name="Birren B."/>
        </authorList>
    </citation>
    <scope>NUCLEOTIDE SEQUENCE [LARGE SCALE GENOMIC DNA]</scope>
    <source>
        <strain evidence="7">ATCC 50505</strain>
    </source>
</reference>
<comment type="similarity">
    <text evidence="1">Belongs to the universal ribosomal protein uL4 family.</text>
</comment>
<organism evidence="6 7">
    <name type="scientific">Vittaforma corneae (strain ATCC 50505)</name>
    <name type="common">Microsporidian parasite</name>
    <name type="synonym">Nosema corneum</name>
    <dbReference type="NCBI Taxonomy" id="993615"/>
    <lineage>
        <taxon>Eukaryota</taxon>
        <taxon>Fungi</taxon>
        <taxon>Fungi incertae sedis</taxon>
        <taxon>Microsporidia</taxon>
        <taxon>Nosematidae</taxon>
        <taxon>Vittaforma</taxon>
    </lineage>
</organism>
<dbReference type="FunFam" id="3.40.1370.10:FF:000011">
    <property type="entry name" value="50S ribosomal protein L4"/>
    <property type="match status" value="1"/>
</dbReference>
<protein>
    <recommendedName>
        <fullName evidence="4">Large ribosomal subunit protein uL4</fullName>
    </recommendedName>
    <alternativeName>
        <fullName evidence="5">60S ribosomal protein L4</fullName>
    </alternativeName>
</protein>
<dbReference type="RefSeq" id="XP_007603622.1">
    <property type="nucleotide sequence ID" value="XM_007603560.1"/>
</dbReference>
<gene>
    <name evidence="6" type="ORF">VICG_00169</name>
</gene>
<dbReference type="PANTHER" id="PTHR19431">
    <property type="entry name" value="60S RIBOSOMAL PROTEIN L4"/>
    <property type="match status" value="1"/>
</dbReference>
<dbReference type="GO" id="GO:0006412">
    <property type="term" value="P:translation"/>
    <property type="evidence" value="ECO:0007669"/>
    <property type="project" value="InterPro"/>
</dbReference>
<keyword evidence="2" id="KW-0689">Ribosomal protein</keyword>
<dbReference type="GO" id="GO:0003735">
    <property type="term" value="F:structural constituent of ribosome"/>
    <property type="evidence" value="ECO:0007669"/>
    <property type="project" value="InterPro"/>
</dbReference>
<dbReference type="SUPFAM" id="SSF52166">
    <property type="entry name" value="Ribosomal protein L4"/>
    <property type="match status" value="1"/>
</dbReference>
<dbReference type="InterPro" id="IPR045240">
    <property type="entry name" value="Ribosomal_uL4_euk/arch"/>
</dbReference>
<keyword evidence="3" id="KW-0687">Ribonucleoprotein</keyword>
<dbReference type="AlphaFoldDB" id="L2GQF4"/>
<dbReference type="EMBL" id="JH370130">
    <property type="protein sequence ID" value="ELA42854.1"/>
    <property type="molecule type" value="Genomic_DNA"/>
</dbReference>
<name>L2GQF4_VITCO</name>
<dbReference type="Pfam" id="PF00573">
    <property type="entry name" value="Ribosomal_L4"/>
    <property type="match status" value="1"/>
</dbReference>
<dbReference type="InParanoid" id="L2GQF4"/>
<evidence type="ECO:0000256" key="1">
    <source>
        <dbReference type="ARBA" id="ARBA00010528"/>
    </source>
</evidence>
<dbReference type="HOGENOM" id="CLU_026535_0_0_1"/>